<evidence type="ECO:0000313" key="1">
    <source>
        <dbReference type="EMBL" id="MBB6225260.1"/>
    </source>
</evidence>
<evidence type="ECO:0000313" key="2">
    <source>
        <dbReference type="Proteomes" id="UP000517187"/>
    </source>
</evidence>
<dbReference type="Proteomes" id="UP000517187">
    <property type="component" value="Unassembled WGS sequence"/>
</dbReference>
<gene>
    <name evidence="1" type="ORF">GGE66_006286</name>
</gene>
<proteinExistence type="predicted"/>
<name>A0A7W9ZYQ1_RHILE</name>
<comment type="caution">
    <text evidence="1">The sequence shown here is derived from an EMBL/GenBank/DDBJ whole genome shotgun (WGS) entry which is preliminary data.</text>
</comment>
<dbReference type="AlphaFoldDB" id="A0A7W9ZYQ1"/>
<reference evidence="1 2" key="1">
    <citation type="submission" date="2020-08" db="EMBL/GenBank/DDBJ databases">
        <title>Genomic Encyclopedia of Type Strains, Phase IV (KMG-V): Genome sequencing to study the core and pangenomes of soil and plant-associated prokaryotes.</title>
        <authorList>
            <person name="Whitman W."/>
        </authorList>
    </citation>
    <scope>NUCLEOTIDE SEQUENCE [LARGE SCALE GENOMIC DNA]</scope>
    <source>
        <strain evidence="1 2">SEMIA 4011</strain>
    </source>
</reference>
<protein>
    <submittedName>
        <fullName evidence="1">Uncharacterized protein</fullName>
    </submittedName>
</protein>
<accession>A0A7W9ZYQ1</accession>
<dbReference type="EMBL" id="JACIIJ010000023">
    <property type="protein sequence ID" value="MBB6225260.1"/>
    <property type="molecule type" value="Genomic_DNA"/>
</dbReference>
<sequence length="47" mass="5046">MCRSSASGCIVVIAFHIARRMKELAGPSEITFTVFDEIGYAEAAPAQ</sequence>
<organism evidence="1 2">
    <name type="scientific">Rhizobium leguminosarum</name>
    <dbReference type="NCBI Taxonomy" id="384"/>
    <lineage>
        <taxon>Bacteria</taxon>
        <taxon>Pseudomonadati</taxon>
        <taxon>Pseudomonadota</taxon>
        <taxon>Alphaproteobacteria</taxon>
        <taxon>Hyphomicrobiales</taxon>
        <taxon>Rhizobiaceae</taxon>
        <taxon>Rhizobium/Agrobacterium group</taxon>
        <taxon>Rhizobium</taxon>
    </lineage>
</organism>
<dbReference type="RefSeq" id="WP_155774532.1">
    <property type="nucleotide sequence ID" value="NZ_JACIGV010000030.1"/>
</dbReference>